<dbReference type="PROSITE" id="PS51186">
    <property type="entry name" value="GNAT"/>
    <property type="match status" value="1"/>
</dbReference>
<gene>
    <name evidence="2" type="ORF">GCM10010961_13670</name>
</gene>
<dbReference type="GO" id="GO:0016747">
    <property type="term" value="F:acyltransferase activity, transferring groups other than amino-acyl groups"/>
    <property type="evidence" value="ECO:0007669"/>
    <property type="project" value="InterPro"/>
</dbReference>
<proteinExistence type="predicted"/>
<dbReference type="Proteomes" id="UP000611500">
    <property type="component" value="Unassembled WGS sequence"/>
</dbReference>
<organism evidence="2 3">
    <name type="scientific">Pseudodonghicola xiamenensis</name>
    <dbReference type="NCBI Taxonomy" id="337702"/>
    <lineage>
        <taxon>Bacteria</taxon>
        <taxon>Pseudomonadati</taxon>
        <taxon>Pseudomonadota</taxon>
        <taxon>Alphaproteobacteria</taxon>
        <taxon>Rhodobacterales</taxon>
        <taxon>Paracoccaceae</taxon>
        <taxon>Pseudodonghicola</taxon>
    </lineage>
</organism>
<dbReference type="EMBL" id="BNAP01000003">
    <property type="protein sequence ID" value="GHG86050.1"/>
    <property type="molecule type" value="Genomic_DNA"/>
</dbReference>
<comment type="caution">
    <text evidence="2">The sequence shown here is derived from an EMBL/GenBank/DDBJ whole genome shotgun (WGS) entry which is preliminary data.</text>
</comment>
<dbReference type="InterPro" id="IPR016181">
    <property type="entry name" value="Acyl_CoA_acyltransferase"/>
</dbReference>
<dbReference type="Pfam" id="PF00583">
    <property type="entry name" value="Acetyltransf_1"/>
    <property type="match status" value="1"/>
</dbReference>
<sequence>MSFDIRPADWEGFSAVMGDKGGCGGCWCMLWRLPRKEMEAGMGASNREAMRRIFDSGHIPGLVAYRQDEAVGWIQIDRRMAFPRLAKSRILKPVDDAEVWSVSCFLVDKRVRRQGLSVTLLRAACDFARERGARILEGYPIDSPKPKYPAVYAWTGFAQAYREAGFTEVARRSETRPIMRRVLV</sequence>
<accession>A0A8J3H4L5</accession>
<evidence type="ECO:0000313" key="3">
    <source>
        <dbReference type="Proteomes" id="UP000611500"/>
    </source>
</evidence>
<reference evidence="2" key="1">
    <citation type="journal article" date="2014" name="Int. J. Syst. Evol. Microbiol.">
        <title>Complete genome sequence of Corynebacterium casei LMG S-19264T (=DSM 44701T), isolated from a smear-ripened cheese.</title>
        <authorList>
            <consortium name="US DOE Joint Genome Institute (JGI-PGF)"/>
            <person name="Walter F."/>
            <person name="Albersmeier A."/>
            <person name="Kalinowski J."/>
            <person name="Ruckert C."/>
        </authorList>
    </citation>
    <scope>NUCLEOTIDE SEQUENCE</scope>
    <source>
        <strain evidence="2">CGMCC 1.7081</strain>
    </source>
</reference>
<reference evidence="2" key="2">
    <citation type="submission" date="2020-09" db="EMBL/GenBank/DDBJ databases">
        <authorList>
            <person name="Sun Q."/>
            <person name="Zhou Y."/>
        </authorList>
    </citation>
    <scope>NUCLEOTIDE SEQUENCE</scope>
    <source>
        <strain evidence="2">CGMCC 1.7081</strain>
    </source>
</reference>
<dbReference type="InterPro" id="IPR000182">
    <property type="entry name" value="GNAT_dom"/>
</dbReference>
<feature type="domain" description="N-acetyltransferase" evidence="1">
    <location>
        <begin position="3"/>
        <end position="184"/>
    </location>
</feature>
<dbReference type="AlphaFoldDB" id="A0A8J3H4L5"/>
<dbReference type="Gene3D" id="3.40.630.30">
    <property type="match status" value="1"/>
</dbReference>
<name>A0A8J3H4L5_9RHOB</name>
<dbReference type="CDD" id="cd04301">
    <property type="entry name" value="NAT_SF"/>
    <property type="match status" value="1"/>
</dbReference>
<evidence type="ECO:0000313" key="2">
    <source>
        <dbReference type="EMBL" id="GHG86050.1"/>
    </source>
</evidence>
<protein>
    <submittedName>
        <fullName evidence="2">N-acetyltransferase</fullName>
    </submittedName>
</protein>
<dbReference type="SUPFAM" id="SSF55729">
    <property type="entry name" value="Acyl-CoA N-acyltransferases (Nat)"/>
    <property type="match status" value="1"/>
</dbReference>
<evidence type="ECO:0000259" key="1">
    <source>
        <dbReference type="PROSITE" id="PS51186"/>
    </source>
</evidence>
<dbReference type="RefSeq" id="WP_084436995.1">
    <property type="nucleotide sequence ID" value="NZ_BNAP01000003.1"/>
</dbReference>
<keyword evidence="3" id="KW-1185">Reference proteome</keyword>